<keyword evidence="5" id="KW-1185">Reference proteome</keyword>
<feature type="compositionally biased region" description="Basic and acidic residues" evidence="1">
    <location>
        <begin position="52"/>
        <end position="79"/>
    </location>
</feature>
<dbReference type="Gene3D" id="2.40.70.10">
    <property type="entry name" value="Acid Proteases"/>
    <property type="match status" value="1"/>
</dbReference>
<dbReference type="GO" id="GO:0008233">
    <property type="term" value="F:peptidase activity"/>
    <property type="evidence" value="ECO:0007669"/>
    <property type="project" value="UniProtKB-KW"/>
</dbReference>
<evidence type="ECO:0000256" key="2">
    <source>
        <dbReference type="SAM" id="SignalP"/>
    </source>
</evidence>
<comment type="caution">
    <text evidence="4">The sequence shown here is derived from an EMBL/GenBank/DDBJ whole genome shotgun (WGS) entry which is preliminary data.</text>
</comment>
<evidence type="ECO:0000313" key="5">
    <source>
        <dbReference type="Proteomes" id="UP001596422"/>
    </source>
</evidence>
<feature type="chain" id="PRO_5045928734" evidence="2">
    <location>
        <begin position="26"/>
        <end position="245"/>
    </location>
</feature>
<dbReference type="InterPro" id="IPR034122">
    <property type="entry name" value="Retropepsin-like_bacterial"/>
</dbReference>
<dbReference type="EMBL" id="JBHSWE010000001">
    <property type="protein sequence ID" value="MFC6669163.1"/>
    <property type="molecule type" value="Genomic_DNA"/>
</dbReference>
<dbReference type="RefSeq" id="WP_379907742.1">
    <property type="nucleotide sequence ID" value="NZ_JBHSWE010000001.1"/>
</dbReference>
<keyword evidence="4" id="KW-0378">Hydrolase</keyword>
<dbReference type="GO" id="GO:0006508">
    <property type="term" value="P:proteolysis"/>
    <property type="evidence" value="ECO:0007669"/>
    <property type="project" value="UniProtKB-KW"/>
</dbReference>
<accession>A0ABW1ZVK7</accession>
<reference evidence="5" key="1">
    <citation type="journal article" date="2019" name="Int. J. Syst. Evol. Microbiol.">
        <title>The Global Catalogue of Microorganisms (GCM) 10K type strain sequencing project: providing services to taxonomists for standard genome sequencing and annotation.</title>
        <authorList>
            <consortium name="The Broad Institute Genomics Platform"/>
            <consortium name="The Broad Institute Genome Sequencing Center for Infectious Disease"/>
            <person name="Wu L."/>
            <person name="Ma J."/>
        </authorList>
    </citation>
    <scope>NUCLEOTIDE SEQUENCE [LARGE SCALE GENOMIC DNA]</scope>
    <source>
        <strain evidence="5">NBRC 111756</strain>
    </source>
</reference>
<name>A0ABW1ZVK7_9GAMM</name>
<protein>
    <submittedName>
        <fullName evidence="4">Aspartyl protease family protein</fullName>
    </submittedName>
</protein>
<dbReference type="InterPro" id="IPR025392">
    <property type="entry name" value="DUF4124"/>
</dbReference>
<organism evidence="4 5">
    <name type="scientific">Marinobacterium aestuariivivens</name>
    <dbReference type="NCBI Taxonomy" id="1698799"/>
    <lineage>
        <taxon>Bacteria</taxon>
        <taxon>Pseudomonadati</taxon>
        <taxon>Pseudomonadota</taxon>
        <taxon>Gammaproteobacteria</taxon>
        <taxon>Oceanospirillales</taxon>
        <taxon>Oceanospirillaceae</taxon>
        <taxon>Marinobacterium</taxon>
    </lineage>
</organism>
<dbReference type="SUPFAM" id="SSF50630">
    <property type="entry name" value="Acid proteases"/>
    <property type="match status" value="1"/>
</dbReference>
<feature type="region of interest" description="Disordered" evidence="1">
    <location>
        <begin position="51"/>
        <end position="89"/>
    </location>
</feature>
<sequence length="245" mass="27611">MAFPIRVFGASMLALGLVLASAAEARIYKYVDDRGRQVFVDSLSKVPQQYRDQLESRQEYSEGKSPDELARERSERADQQRQQQFSQRRRELEQLLRTMETSVRVANNRVLVPVTVVYGGRSAKTRMVLDTGATSTVFHKDALSGLSYATRPGGYARVAGGGSIETQSVNFDRIEIGPYKVANVRAMVIDHQGPSVGNDGLLGMDFLMNARYKIDYERQLILWEPERYSELESLLRELDTVDAPP</sequence>
<proteinExistence type="predicted"/>
<gene>
    <name evidence="4" type="ORF">ACFQDL_02840</name>
</gene>
<feature type="domain" description="DUF4124" evidence="3">
    <location>
        <begin position="17"/>
        <end position="62"/>
    </location>
</feature>
<dbReference type="Proteomes" id="UP001596422">
    <property type="component" value="Unassembled WGS sequence"/>
</dbReference>
<evidence type="ECO:0000313" key="4">
    <source>
        <dbReference type="EMBL" id="MFC6669163.1"/>
    </source>
</evidence>
<evidence type="ECO:0000256" key="1">
    <source>
        <dbReference type="SAM" id="MobiDB-lite"/>
    </source>
</evidence>
<keyword evidence="2" id="KW-0732">Signal</keyword>
<dbReference type="InterPro" id="IPR021109">
    <property type="entry name" value="Peptidase_aspartic_dom_sf"/>
</dbReference>
<keyword evidence="4" id="KW-0645">Protease</keyword>
<evidence type="ECO:0000259" key="3">
    <source>
        <dbReference type="Pfam" id="PF13511"/>
    </source>
</evidence>
<feature type="signal peptide" evidence="2">
    <location>
        <begin position="1"/>
        <end position="25"/>
    </location>
</feature>
<dbReference type="Pfam" id="PF13650">
    <property type="entry name" value="Asp_protease_2"/>
    <property type="match status" value="1"/>
</dbReference>
<dbReference type="Pfam" id="PF13511">
    <property type="entry name" value="DUF4124"/>
    <property type="match status" value="1"/>
</dbReference>
<dbReference type="CDD" id="cd05483">
    <property type="entry name" value="retropepsin_like_bacteria"/>
    <property type="match status" value="1"/>
</dbReference>